<feature type="compositionally biased region" description="Basic and acidic residues" evidence="2">
    <location>
        <begin position="157"/>
        <end position="172"/>
    </location>
</feature>
<feature type="compositionally biased region" description="Low complexity" evidence="2">
    <location>
        <begin position="988"/>
        <end position="998"/>
    </location>
</feature>
<feature type="compositionally biased region" description="Low complexity" evidence="2">
    <location>
        <begin position="1590"/>
        <end position="1603"/>
    </location>
</feature>
<organism evidence="3">
    <name type="scientific">Chromera velia CCMP2878</name>
    <dbReference type="NCBI Taxonomy" id="1169474"/>
    <lineage>
        <taxon>Eukaryota</taxon>
        <taxon>Sar</taxon>
        <taxon>Alveolata</taxon>
        <taxon>Colpodellida</taxon>
        <taxon>Chromeraceae</taxon>
        <taxon>Chromera</taxon>
    </lineage>
</organism>
<feature type="compositionally biased region" description="Basic and acidic residues" evidence="2">
    <location>
        <begin position="896"/>
        <end position="910"/>
    </location>
</feature>
<name>A0A0G4IAD9_9ALVE</name>
<evidence type="ECO:0000313" key="3">
    <source>
        <dbReference type="EMBL" id="CEM54073.1"/>
    </source>
</evidence>
<feature type="compositionally biased region" description="Polar residues" evidence="2">
    <location>
        <begin position="758"/>
        <end position="767"/>
    </location>
</feature>
<feature type="compositionally biased region" description="Basic residues" evidence="2">
    <location>
        <begin position="408"/>
        <end position="424"/>
    </location>
</feature>
<feature type="compositionally biased region" description="Basic and acidic residues" evidence="2">
    <location>
        <begin position="917"/>
        <end position="940"/>
    </location>
</feature>
<feature type="compositionally biased region" description="Basic and acidic residues" evidence="2">
    <location>
        <begin position="1317"/>
        <end position="1329"/>
    </location>
</feature>
<feature type="compositionally biased region" description="Basic and acidic residues" evidence="2">
    <location>
        <begin position="1341"/>
        <end position="1350"/>
    </location>
</feature>
<feature type="region of interest" description="Disordered" evidence="2">
    <location>
        <begin position="691"/>
        <end position="1603"/>
    </location>
</feature>
<accession>A0A0G4IAD9</accession>
<feature type="compositionally biased region" description="Low complexity" evidence="2">
    <location>
        <begin position="1375"/>
        <end position="1388"/>
    </location>
</feature>
<feature type="compositionally biased region" description="Gly residues" evidence="2">
    <location>
        <begin position="1576"/>
        <end position="1589"/>
    </location>
</feature>
<feature type="compositionally biased region" description="Basic and acidic residues" evidence="2">
    <location>
        <begin position="246"/>
        <end position="271"/>
    </location>
</feature>
<feature type="compositionally biased region" description="Basic and acidic residues" evidence="2">
    <location>
        <begin position="1194"/>
        <end position="1217"/>
    </location>
</feature>
<feature type="region of interest" description="Disordered" evidence="2">
    <location>
        <begin position="391"/>
        <end position="428"/>
    </location>
</feature>
<protein>
    <submittedName>
        <fullName evidence="3">Uncharacterized protein</fullName>
    </submittedName>
</protein>
<evidence type="ECO:0000256" key="2">
    <source>
        <dbReference type="SAM" id="MobiDB-lite"/>
    </source>
</evidence>
<sequence length="1603" mass="176056">MPLRLTAELEKELRQGILAKRDEILERHKEGNPFGRRDVDIQEFNKCFLSISQQGIPDFLSDLHRFCVSKLKGGWTKTALGQLEAQLKRVIFSQYTELRGGDGENGSSTSSSSSHGPPLAGGVGRSPWSFSEETVQPLVRVLMHGAGLLEYLQAEANADKEREGEGEGKENQPQKQNGVDIDEGGKKQSNEIAPPLLASSSSSSSSNEKGKEGDSGRGKDDPQNFQLALWDGNAVSDGHGQQQGEKGGEGGEDKGKGSPSDRQRRERKEEKQRLIGKATLFRGLLFECLRTHLTSMEVVIQKLRGVSRRLQEAERAKTAPSEELCQESLETIWEAVFQLFLRVDLSALFWSLSGHCETPCMLRSCEVGENPQAKEGFAQWKKMVGRAFHTSQEKERGNVEQQEMSQRSSKRKNAKAKAALSRRGRAAENDSTLHQKAYANLFEEMRKLLECDHLDTVAAGARRATKGATSWIPLEDSFGHFLLKNQVFRLFAGRMPFTFLDRLAAEVGVYPSSLPRTTRDALEYHEYLLAEKWGERGTWGRVWKEEERAVRTQAAAECDELRKKCKEMARQNGRQGIPADAAILSLFPEAPPRSDVTAQQQQEQGAKRGQKKAYPGEGREEEEEEGRDRDVPENHFLQLTQNGEEEDDEVEEIRAEGMNSNAFVFLKARKESQLIAQTKVADARDQLLHYRPKPQDEDRLWGRKGPAPLRPELKQAEGEQNNEERERLRQWVEGNNQRMDPVSRLPQAIMGGGDENSPDSFGYQQFKQPEGEAVVPPASRNLLSPPASRAVGGPGAALASPVPFKTPAWARGGDDGEEKGAMELKQEEAGPHERRRAAGRPSLIGEAEGGCLICPDPDGLDFHTDDEPTKVGAFAHALHNSARANRRPSSPPPSDSQKESGVEGGEEREKERRRRREGREVRSSESESRKEMGGGKEQNKRAPSKSRPLQREQKALKDDWWSERVKRNERQKAKRDEEIQRRKRSDTLSGEGKSSPSSPSLPPAESRRGDHRRGGGDGGNRKEEEEERGGTETVEAVGRSRGGSKRNRKVSKSADIPSRPDRAVVEEEKARDQTELERKNPPGVCADNPEAAAAAAEGGNPHGDPPSPPPGEDRPTQPSKEKLRARSKSKKKRAANAEGQGASGSSVPLREGVSSLPAAPLSLMTKRPFSERNGGQGDRDPPGENTIPAKRKKTENEKDKKEEAPVKQKRLAREAAELKSSNPFAEEDEKSLEKRRERKRVAPAVTASEGQKKKQGLRGEEEEENQDVASASSAAAANSKGNAEGQAEGGKKPKKRRRSSYIPQEVRAVVEPLAYWKRGEQRQRQRREAAAAAAADVSAKQTDKEIRQEGEGGDEGGVPSGTHTRSGQDVRTENSAAAPAASAAAAASNPHVKQSRKEKALLELKNPNLYWEEGQRKLDEKRAEREAAAAEKKKHGTQREGGREEKKRGGGDSAAASSTSNPSPGAADSNKQQRGKGRGKTAGVEEEKAAFQSASSEGKPGGGGGQRRRRREETEEGSRCSSFSSSASGADEAAGVKRRRVEGREGKGQKGKGRHLKSSEEEQRVVQPSIHEQRRGGGGTEAEAQGGGQSRRSSARLSFASST</sequence>
<gene>
    <name evidence="3" type="ORF">Cvel_12491</name>
</gene>
<feature type="coiled-coil region" evidence="1">
    <location>
        <begin position="544"/>
        <end position="571"/>
    </location>
</feature>
<feature type="compositionally biased region" description="Low complexity" evidence="2">
    <location>
        <begin position="1453"/>
        <end position="1467"/>
    </location>
</feature>
<evidence type="ECO:0000256" key="1">
    <source>
        <dbReference type="SAM" id="Coils"/>
    </source>
</evidence>
<feature type="compositionally biased region" description="Basic and acidic residues" evidence="2">
    <location>
        <begin position="691"/>
        <end position="701"/>
    </location>
</feature>
<dbReference type="EMBL" id="CDMZ01005753">
    <property type="protein sequence ID" value="CEM54073.1"/>
    <property type="molecule type" value="Genomic_DNA"/>
</dbReference>
<proteinExistence type="predicted"/>
<feature type="compositionally biased region" description="Basic residues" evidence="2">
    <location>
        <begin position="1125"/>
        <end position="1134"/>
    </location>
</feature>
<feature type="compositionally biased region" description="Basic and acidic residues" evidence="2">
    <location>
        <begin position="1005"/>
        <end position="1023"/>
    </location>
</feature>
<feature type="compositionally biased region" description="Basic and acidic residues" evidence="2">
    <location>
        <begin position="1111"/>
        <end position="1124"/>
    </location>
</feature>
<feature type="compositionally biased region" description="Basic residues" evidence="2">
    <location>
        <begin position="1042"/>
        <end position="1051"/>
    </location>
</feature>
<feature type="region of interest" description="Disordered" evidence="2">
    <location>
        <begin position="157"/>
        <end position="271"/>
    </location>
</feature>
<feature type="compositionally biased region" description="Basic and acidic residues" evidence="2">
    <location>
        <begin position="1058"/>
        <end position="1080"/>
    </location>
</feature>
<feature type="compositionally biased region" description="Basic and acidic residues" evidence="2">
    <location>
        <begin position="949"/>
        <end position="980"/>
    </location>
</feature>
<feature type="compositionally biased region" description="Basic and acidic residues" evidence="2">
    <location>
        <begin position="860"/>
        <end position="869"/>
    </location>
</feature>
<feature type="compositionally biased region" description="Basic and acidic residues" evidence="2">
    <location>
        <begin position="208"/>
        <end position="222"/>
    </location>
</feature>
<feature type="compositionally biased region" description="Low complexity" evidence="2">
    <location>
        <begin position="1519"/>
        <end position="1533"/>
    </location>
</feature>
<reference evidence="3" key="1">
    <citation type="submission" date="2014-11" db="EMBL/GenBank/DDBJ databases">
        <authorList>
            <person name="Otto D Thomas"/>
            <person name="Naeem Raeece"/>
        </authorList>
    </citation>
    <scope>NUCLEOTIDE SEQUENCE</scope>
</reference>
<feature type="region of interest" description="Disordered" evidence="2">
    <location>
        <begin position="592"/>
        <end position="651"/>
    </location>
</feature>
<feature type="compositionally biased region" description="Low complexity" evidence="2">
    <location>
        <begin position="105"/>
        <end position="118"/>
    </location>
</feature>
<feature type="compositionally biased region" description="Basic and acidic residues" evidence="2">
    <location>
        <begin position="812"/>
        <end position="832"/>
    </location>
</feature>
<keyword evidence="1" id="KW-0175">Coiled coil</keyword>
<feature type="compositionally biased region" description="Basic and acidic residues" evidence="2">
    <location>
        <begin position="1413"/>
        <end position="1450"/>
    </location>
</feature>
<dbReference type="VEuPathDB" id="CryptoDB:Cvel_12491"/>
<feature type="region of interest" description="Disordered" evidence="2">
    <location>
        <begin position="100"/>
        <end position="128"/>
    </location>
</feature>
<feature type="compositionally biased region" description="Basic and acidic residues" evidence="2">
    <location>
        <begin position="711"/>
        <end position="730"/>
    </location>
</feature>